<dbReference type="GO" id="GO:0000105">
    <property type="term" value="P:L-histidine biosynthetic process"/>
    <property type="evidence" value="ECO:0007669"/>
    <property type="project" value="UniProtKB-UniRule"/>
</dbReference>
<keyword evidence="7 9" id="KW-0368">Histidine biosynthesis</keyword>
<evidence type="ECO:0000256" key="11">
    <source>
        <dbReference type="RuleBase" id="RU003658"/>
    </source>
</evidence>
<evidence type="ECO:0000313" key="13">
    <source>
        <dbReference type="Proteomes" id="UP000075663"/>
    </source>
</evidence>
<evidence type="ECO:0000256" key="2">
    <source>
        <dbReference type="ARBA" id="ARBA00004496"/>
    </source>
</evidence>
<dbReference type="Proteomes" id="UP000075663">
    <property type="component" value="Unassembled WGS sequence"/>
</dbReference>
<dbReference type="InterPro" id="IPR044524">
    <property type="entry name" value="Isoase_HisA-like"/>
</dbReference>
<feature type="active site" description="Proton acceptor" evidence="9">
    <location>
        <position position="8"/>
    </location>
</feature>
<dbReference type="CDD" id="cd04732">
    <property type="entry name" value="HisA"/>
    <property type="match status" value="1"/>
</dbReference>
<dbReference type="SUPFAM" id="SSF51366">
    <property type="entry name" value="Ribulose-phoshate binding barrel"/>
    <property type="match status" value="1"/>
</dbReference>
<dbReference type="InterPro" id="IPR011060">
    <property type="entry name" value="RibuloseP-bd_barrel"/>
</dbReference>
<dbReference type="GO" id="GO:0003949">
    <property type="term" value="F:1-(5-phosphoribosyl)-5-[(5-phosphoribosylamino)methylideneamino]imidazole-4-carboxamide isomerase activity"/>
    <property type="evidence" value="ECO:0007669"/>
    <property type="project" value="UniProtKB-UniRule"/>
</dbReference>
<dbReference type="EMBL" id="LRPB01000034">
    <property type="protein sequence ID" value="KYG83213.1"/>
    <property type="molecule type" value="Genomic_DNA"/>
</dbReference>
<comment type="caution">
    <text evidence="12">The sequence shown here is derived from an EMBL/GenBank/DDBJ whole genome shotgun (WGS) entry which is preliminary data.</text>
</comment>
<dbReference type="InterPro" id="IPR006062">
    <property type="entry name" value="His_biosynth"/>
</dbReference>
<comment type="similarity">
    <text evidence="4 9 10">Belongs to the HisA/HisF family.</text>
</comment>
<dbReference type="Pfam" id="PF00977">
    <property type="entry name" value="His_biosynth"/>
    <property type="match status" value="1"/>
</dbReference>
<evidence type="ECO:0000256" key="5">
    <source>
        <dbReference type="ARBA" id="ARBA00022490"/>
    </source>
</evidence>
<dbReference type="AlphaFoldDB" id="A0A150XWW8"/>
<evidence type="ECO:0000256" key="3">
    <source>
        <dbReference type="ARBA" id="ARBA00005133"/>
    </source>
</evidence>
<dbReference type="GO" id="GO:0000162">
    <property type="term" value="P:L-tryptophan biosynthetic process"/>
    <property type="evidence" value="ECO:0007669"/>
    <property type="project" value="TreeGrafter"/>
</dbReference>
<dbReference type="EC" id="5.3.1.16" evidence="9 11"/>
<name>A0A150XWW8_9BACT</name>
<dbReference type="STRING" id="1914963.AWW67_07295"/>
<dbReference type="PANTHER" id="PTHR43090:SF2">
    <property type="entry name" value="1-(5-PHOSPHORIBOSYL)-5-[(5-PHOSPHORIBOSYLAMINO)METHYLIDENEAMINO] IMIDAZOLE-4-CARBOXAMIDE ISOMERASE"/>
    <property type="match status" value="1"/>
</dbReference>
<evidence type="ECO:0000256" key="10">
    <source>
        <dbReference type="RuleBase" id="RU003657"/>
    </source>
</evidence>
<evidence type="ECO:0000256" key="9">
    <source>
        <dbReference type="HAMAP-Rule" id="MF_01014"/>
    </source>
</evidence>
<evidence type="ECO:0000256" key="8">
    <source>
        <dbReference type="ARBA" id="ARBA00023235"/>
    </source>
</evidence>
<dbReference type="RefSeq" id="WP_062301959.1">
    <property type="nucleotide sequence ID" value="NZ_LRPB01000034.1"/>
</dbReference>
<comment type="catalytic activity">
    <reaction evidence="1 9 11">
        <text>1-(5-phospho-beta-D-ribosyl)-5-[(5-phospho-beta-D-ribosylamino)methylideneamino]imidazole-4-carboxamide = 5-[(5-phospho-1-deoxy-D-ribulos-1-ylimino)methylamino]-1-(5-phospho-beta-D-ribosyl)imidazole-4-carboxamide</text>
        <dbReference type="Rhea" id="RHEA:15469"/>
        <dbReference type="ChEBI" id="CHEBI:58435"/>
        <dbReference type="ChEBI" id="CHEBI:58525"/>
        <dbReference type="EC" id="5.3.1.16"/>
    </reaction>
</comment>
<reference evidence="12 13" key="1">
    <citation type="submission" date="2016-01" db="EMBL/GenBank/DDBJ databases">
        <title>Genome sequencing of Roseivirga seohaensis SW-152.</title>
        <authorList>
            <person name="Selvaratnam C."/>
            <person name="Thevarajoo S."/>
            <person name="Goh K.M."/>
            <person name="Ee R."/>
            <person name="Chan K.-G."/>
            <person name="Chong C.S."/>
        </authorList>
    </citation>
    <scope>NUCLEOTIDE SEQUENCE [LARGE SCALE GENOMIC DNA]</scope>
    <source>
        <strain evidence="12 13">SW-152</strain>
    </source>
</reference>
<dbReference type="InterPro" id="IPR013785">
    <property type="entry name" value="Aldolase_TIM"/>
</dbReference>
<evidence type="ECO:0000256" key="4">
    <source>
        <dbReference type="ARBA" id="ARBA00009667"/>
    </source>
</evidence>
<gene>
    <name evidence="9" type="primary">hisA</name>
    <name evidence="12" type="ORF">AWW67_07295</name>
</gene>
<comment type="subcellular location">
    <subcellularLocation>
        <location evidence="2 9 11">Cytoplasm</location>
    </subcellularLocation>
</comment>
<dbReference type="NCBIfam" id="TIGR00007">
    <property type="entry name" value="1-(5-phosphoribosyl)-5-[(5-phosphoribosylamino)methylideneamino]imidazole-4-carboxamide isomerase"/>
    <property type="match status" value="1"/>
</dbReference>
<evidence type="ECO:0000256" key="7">
    <source>
        <dbReference type="ARBA" id="ARBA00023102"/>
    </source>
</evidence>
<evidence type="ECO:0000313" key="12">
    <source>
        <dbReference type="EMBL" id="KYG83213.1"/>
    </source>
</evidence>
<dbReference type="Gene3D" id="3.20.20.70">
    <property type="entry name" value="Aldolase class I"/>
    <property type="match status" value="1"/>
</dbReference>
<sequence>MHIIPAIDIIDGKCVRLTQGDYAQKTEYASDPLIVAQKFEAAGIKRLHVVDLDGAKASKIVNEPTLKKIASNTSLHVDFGGGVKSDEAIDMAFAAGAAQITAGSIAVKNKALVLSWLKKYGTSKIILGADVHHDEVRINGWQEGSGMNIFAFLEDYVSAGIEYVICTDVSKDGLLQGPSFDLYDDILKRYPKLKLIASGGVAELDDLKKLEQAGMFGTIVGKAYYEGRISLEELASFEQTIN</sequence>
<organism evidence="12 13">
    <name type="scientific">Roseivirga seohaensis</name>
    <dbReference type="NCBI Taxonomy" id="1914963"/>
    <lineage>
        <taxon>Bacteria</taxon>
        <taxon>Pseudomonadati</taxon>
        <taxon>Bacteroidota</taxon>
        <taxon>Cytophagia</taxon>
        <taxon>Cytophagales</taxon>
        <taxon>Roseivirgaceae</taxon>
        <taxon>Roseivirga</taxon>
    </lineage>
</organism>
<dbReference type="FunFam" id="3.20.20.70:FF:000009">
    <property type="entry name" value="1-(5-phosphoribosyl)-5-[(5-phosphoribosylamino)methylideneamino] imidazole-4-carboxamide isomerase"/>
    <property type="match status" value="1"/>
</dbReference>
<accession>A0A150XWW8</accession>
<keyword evidence="5 9" id="KW-0963">Cytoplasm</keyword>
<dbReference type="UniPathway" id="UPA00031">
    <property type="reaction ID" value="UER00009"/>
</dbReference>
<evidence type="ECO:0000256" key="1">
    <source>
        <dbReference type="ARBA" id="ARBA00000901"/>
    </source>
</evidence>
<feature type="active site" description="Proton donor" evidence="9">
    <location>
        <position position="130"/>
    </location>
</feature>
<dbReference type="InterPro" id="IPR023016">
    <property type="entry name" value="HisA/PriA"/>
</dbReference>
<keyword evidence="8 9" id="KW-0413">Isomerase</keyword>
<dbReference type="PANTHER" id="PTHR43090">
    <property type="entry name" value="1-(5-PHOSPHORIBOSYL)-5-[(5-PHOSPHORIBOSYLAMINO)METHYLIDENEAMINO] IMIDAZOLE-4-CARBOXAMIDE ISOMERASE"/>
    <property type="match status" value="1"/>
</dbReference>
<evidence type="ECO:0000256" key="6">
    <source>
        <dbReference type="ARBA" id="ARBA00022605"/>
    </source>
</evidence>
<comment type="pathway">
    <text evidence="3 9 11">Amino-acid biosynthesis; L-histidine biosynthesis; L-histidine from 5-phospho-alpha-D-ribose 1-diphosphate: step 4/9.</text>
</comment>
<dbReference type="InterPro" id="IPR006063">
    <property type="entry name" value="HisA_bact_arch"/>
</dbReference>
<proteinExistence type="inferred from homology"/>
<dbReference type="GO" id="GO:0005737">
    <property type="term" value="C:cytoplasm"/>
    <property type="evidence" value="ECO:0007669"/>
    <property type="project" value="UniProtKB-SubCell"/>
</dbReference>
<keyword evidence="6 9" id="KW-0028">Amino-acid biosynthesis</keyword>
<dbReference type="HAMAP" id="MF_01014">
    <property type="entry name" value="HisA"/>
    <property type="match status" value="1"/>
</dbReference>
<protein>
    <recommendedName>
        <fullName evidence="9 11">1-(5-phosphoribosyl)-5-[(5-phosphoribosylamino)methylideneamino] imidazole-4-carboxamide isomerase</fullName>
        <ecNumber evidence="9 11">5.3.1.16</ecNumber>
    </recommendedName>
    <alternativeName>
        <fullName evidence="9">Phosphoribosylformimino-5-aminoimidazole carboxamide ribotide isomerase</fullName>
    </alternativeName>
</protein>